<accession>A0A067TMP2</accession>
<dbReference type="Proteomes" id="UP000027222">
    <property type="component" value="Unassembled WGS sequence"/>
</dbReference>
<dbReference type="SMART" id="SM00360">
    <property type="entry name" value="RRM"/>
    <property type="match status" value="1"/>
</dbReference>
<dbReference type="InterPro" id="IPR035979">
    <property type="entry name" value="RBD_domain_sf"/>
</dbReference>
<proteinExistence type="predicted"/>
<dbReference type="PANTHER" id="PTHR19965:SF82">
    <property type="entry name" value="THO COMPLEX SUBUNIT 4"/>
    <property type="match status" value="1"/>
</dbReference>
<name>A0A067TMP2_GALM3</name>
<evidence type="ECO:0000313" key="5">
    <source>
        <dbReference type="EMBL" id="KDR80238.1"/>
    </source>
</evidence>
<feature type="compositionally biased region" description="Basic and acidic residues" evidence="3">
    <location>
        <begin position="19"/>
        <end position="30"/>
    </location>
</feature>
<keyword evidence="6" id="KW-1185">Reference proteome</keyword>
<reference evidence="6" key="1">
    <citation type="journal article" date="2014" name="Proc. Natl. Acad. Sci. U.S.A.">
        <title>Extensive sampling of basidiomycete genomes demonstrates inadequacy of the white-rot/brown-rot paradigm for wood decay fungi.</title>
        <authorList>
            <person name="Riley R."/>
            <person name="Salamov A.A."/>
            <person name="Brown D.W."/>
            <person name="Nagy L.G."/>
            <person name="Floudas D."/>
            <person name="Held B.W."/>
            <person name="Levasseur A."/>
            <person name="Lombard V."/>
            <person name="Morin E."/>
            <person name="Otillar R."/>
            <person name="Lindquist E.A."/>
            <person name="Sun H."/>
            <person name="LaButti K.M."/>
            <person name="Schmutz J."/>
            <person name="Jabbour D."/>
            <person name="Luo H."/>
            <person name="Baker S.E."/>
            <person name="Pisabarro A.G."/>
            <person name="Walton J.D."/>
            <person name="Blanchette R.A."/>
            <person name="Henrissat B."/>
            <person name="Martin F."/>
            <person name="Cullen D."/>
            <person name="Hibbett D.S."/>
            <person name="Grigoriev I.V."/>
        </authorList>
    </citation>
    <scope>NUCLEOTIDE SEQUENCE [LARGE SCALE GENOMIC DNA]</scope>
    <source>
        <strain evidence="6">CBS 339.88</strain>
    </source>
</reference>
<dbReference type="HOGENOM" id="CLU_1740651_0_0_1"/>
<dbReference type="InterPro" id="IPR000504">
    <property type="entry name" value="RRM_dom"/>
</dbReference>
<dbReference type="STRING" id="685588.A0A067TMP2"/>
<protein>
    <recommendedName>
        <fullName evidence="4">RRM domain-containing protein</fullName>
    </recommendedName>
</protein>
<evidence type="ECO:0000256" key="1">
    <source>
        <dbReference type="ARBA" id="ARBA00022884"/>
    </source>
</evidence>
<gene>
    <name evidence="5" type="ORF">GALMADRAFT_242539</name>
</gene>
<dbReference type="GO" id="GO:0005634">
    <property type="term" value="C:nucleus"/>
    <property type="evidence" value="ECO:0007669"/>
    <property type="project" value="TreeGrafter"/>
</dbReference>
<evidence type="ECO:0000256" key="3">
    <source>
        <dbReference type="SAM" id="MobiDB-lite"/>
    </source>
</evidence>
<dbReference type="InterPro" id="IPR012677">
    <property type="entry name" value="Nucleotide-bd_a/b_plait_sf"/>
</dbReference>
<organism evidence="5 6">
    <name type="scientific">Galerina marginata (strain CBS 339.88)</name>
    <dbReference type="NCBI Taxonomy" id="685588"/>
    <lineage>
        <taxon>Eukaryota</taxon>
        <taxon>Fungi</taxon>
        <taxon>Dikarya</taxon>
        <taxon>Basidiomycota</taxon>
        <taxon>Agaricomycotina</taxon>
        <taxon>Agaricomycetes</taxon>
        <taxon>Agaricomycetidae</taxon>
        <taxon>Agaricales</taxon>
        <taxon>Agaricineae</taxon>
        <taxon>Strophariaceae</taxon>
        <taxon>Galerina</taxon>
    </lineage>
</organism>
<evidence type="ECO:0000313" key="6">
    <source>
        <dbReference type="Proteomes" id="UP000027222"/>
    </source>
</evidence>
<keyword evidence="1 2" id="KW-0694">RNA-binding</keyword>
<dbReference type="Gene3D" id="3.30.70.330">
    <property type="match status" value="1"/>
</dbReference>
<feature type="region of interest" description="Disordered" evidence="3">
    <location>
        <begin position="1"/>
        <end position="54"/>
    </location>
</feature>
<feature type="domain" description="RRM" evidence="4">
    <location>
        <begin position="57"/>
        <end position="126"/>
    </location>
</feature>
<dbReference type="PROSITE" id="PS50102">
    <property type="entry name" value="RRM"/>
    <property type="match status" value="1"/>
</dbReference>
<dbReference type="EMBL" id="KL142372">
    <property type="protein sequence ID" value="KDR80238.1"/>
    <property type="molecule type" value="Genomic_DNA"/>
</dbReference>
<dbReference type="InterPro" id="IPR051229">
    <property type="entry name" value="ALYREF_mRNA_export"/>
</dbReference>
<sequence length="150" mass="16255">MSTTRSSQRKPYSRPAARAHADGQWLHDKAPTGPARARIPANRGGAPPTGPAAGMNNKLLVSNLHYEITPKDLTAVFGQIGTLIREPLLRYDRSGRSTGSAIIVFETAVEATRAKKQFDGYLAKGNNHIYSLSLLATTVHFPFSLLLTCP</sequence>
<dbReference type="SUPFAM" id="SSF54928">
    <property type="entry name" value="RNA-binding domain, RBD"/>
    <property type="match status" value="1"/>
</dbReference>
<dbReference type="Pfam" id="PF00076">
    <property type="entry name" value="RRM_1"/>
    <property type="match status" value="1"/>
</dbReference>
<evidence type="ECO:0000259" key="4">
    <source>
        <dbReference type="PROSITE" id="PS50102"/>
    </source>
</evidence>
<dbReference type="PANTHER" id="PTHR19965">
    <property type="entry name" value="RNA AND EXPORT FACTOR BINDING PROTEIN"/>
    <property type="match status" value="1"/>
</dbReference>
<feature type="compositionally biased region" description="Low complexity" evidence="3">
    <location>
        <begin position="40"/>
        <end position="54"/>
    </location>
</feature>
<dbReference type="GO" id="GO:0003729">
    <property type="term" value="F:mRNA binding"/>
    <property type="evidence" value="ECO:0007669"/>
    <property type="project" value="TreeGrafter"/>
</dbReference>
<dbReference type="AlphaFoldDB" id="A0A067TMP2"/>
<dbReference type="OrthoDB" id="5382468at2759"/>
<evidence type="ECO:0000256" key="2">
    <source>
        <dbReference type="PROSITE-ProRule" id="PRU00176"/>
    </source>
</evidence>